<protein>
    <submittedName>
        <fullName evidence="2">Uncharacterized protein</fullName>
    </submittedName>
</protein>
<evidence type="ECO:0000256" key="1">
    <source>
        <dbReference type="SAM" id="MobiDB-lite"/>
    </source>
</evidence>
<sequence length="106" mass="12313">MNRKQRKRKLQRAKAHQAQSKGHLEKAPLSLKDCQQIIKEMNTKYGSNSQTRPKEFGNERIAKAANSAGHLGNRLPLTRRLTWYYAAYLRLLTFWRLICGRSTSVK</sequence>
<comment type="caution">
    <text evidence="2">The sequence shown here is derived from an EMBL/GenBank/DDBJ whole genome shotgun (WGS) entry which is preliminary data.</text>
</comment>
<organism evidence="2 3">
    <name type="scientific">Acinetobacter baumannii (strain 1295743)</name>
    <dbReference type="NCBI Taxonomy" id="1310613"/>
    <lineage>
        <taxon>Bacteria</taxon>
        <taxon>Pseudomonadati</taxon>
        <taxon>Pseudomonadota</taxon>
        <taxon>Gammaproteobacteria</taxon>
        <taxon>Moraxellales</taxon>
        <taxon>Moraxellaceae</taxon>
        <taxon>Acinetobacter</taxon>
        <taxon>Acinetobacter calcoaceticus/baumannii complex</taxon>
    </lineage>
</organism>
<dbReference type="PATRIC" id="fig|1310613.3.peg.3612"/>
<dbReference type="EMBL" id="JEWH01000074">
    <property type="protein sequence ID" value="EXB03762.1"/>
    <property type="molecule type" value="Genomic_DNA"/>
</dbReference>
<evidence type="ECO:0000313" key="2">
    <source>
        <dbReference type="EMBL" id="EXB03762.1"/>
    </source>
</evidence>
<feature type="compositionally biased region" description="Basic residues" evidence="1">
    <location>
        <begin position="1"/>
        <end position="15"/>
    </location>
</feature>
<reference evidence="2 3" key="1">
    <citation type="submission" date="2014-02" db="EMBL/GenBank/DDBJ databases">
        <title>Comparative genomics and transcriptomics to identify genetic mechanisms underlying the emergence of carbapenem resistant Acinetobacter baumannii (CRAb).</title>
        <authorList>
            <person name="Harris A.D."/>
            <person name="Johnson K.J."/>
            <person name="George J."/>
            <person name="Shefchek K."/>
            <person name="Daugherty S.C."/>
            <person name="Parankush S."/>
            <person name="Sadzewicz L."/>
            <person name="Tallon L."/>
            <person name="Sengamalay N."/>
            <person name="Hazen T.H."/>
            <person name="Rasko D.A."/>
        </authorList>
    </citation>
    <scope>NUCLEOTIDE SEQUENCE [LARGE SCALE GENOMIC DNA]</scope>
    <source>
        <strain evidence="2 3">1295743</strain>
    </source>
</reference>
<gene>
    <name evidence="2" type="ORF">J512_3776</name>
</gene>
<dbReference type="Proteomes" id="UP000020595">
    <property type="component" value="Unassembled WGS sequence"/>
</dbReference>
<feature type="region of interest" description="Disordered" evidence="1">
    <location>
        <begin position="1"/>
        <end position="25"/>
    </location>
</feature>
<dbReference type="RefSeq" id="WP_001080573.1">
    <property type="nucleotide sequence ID" value="NZ_JEWH01000074.1"/>
</dbReference>
<dbReference type="AlphaFoldDB" id="A0A009HHT4"/>
<evidence type="ECO:0000313" key="3">
    <source>
        <dbReference type="Proteomes" id="UP000020595"/>
    </source>
</evidence>
<proteinExistence type="predicted"/>
<name>A0A009HHT4_ACIB9</name>
<accession>A0A009HHT4</accession>